<reference evidence="2 3" key="1">
    <citation type="submission" date="2020-05" db="EMBL/GenBank/DDBJ databases">
        <title>Complete genome sequence of Deefgea sp. D17.</title>
        <authorList>
            <person name="Bae J.-W."/>
            <person name="Han J.E."/>
        </authorList>
    </citation>
    <scope>NUCLEOTIDE SEQUENCE [LARGE SCALE GENOMIC DNA]</scope>
    <source>
        <strain evidence="2 3">D17</strain>
    </source>
</reference>
<sequence length="311" mass="33393">MTSALLSTAQHILTARQLLAPCLAQTPNQASFIAQINAVITHLLAACEQNSNVALAMIQLDLNGPYTVRHPINVAIVVNLALKNLGHSETERWHFIAAALTMNIGMYALQNELSQQSSALTPEQLSQIKLHPAQGREALRNLGVADSMWLDCVLQHHEAPDGSGYPQQLAGDAVLFAARLIGLADRYCALLSNSTYRTSQSADVALQTSLNSAGGSLDQKLVNLFSQTIGSYPPGSVVLLNNGECGVVIEQAIGAAAPQILALFDRDDQLYPQAIRRNGQLAEFRILKVIDSRIIAGAMPLSQIWGPDAQS</sequence>
<dbReference type="Gene3D" id="1.10.3210.10">
    <property type="entry name" value="Hypothetical protein af1432"/>
    <property type="match status" value="1"/>
</dbReference>
<dbReference type="AlphaFoldDB" id="A0A6M8SKI8"/>
<dbReference type="PANTHER" id="PTHR43155">
    <property type="entry name" value="CYCLIC DI-GMP PHOSPHODIESTERASE PA4108-RELATED"/>
    <property type="match status" value="1"/>
</dbReference>
<dbReference type="InterPro" id="IPR037522">
    <property type="entry name" value="HD_GYP_dom"/>
</dbReference>
<name>A0A6M8SKI8_9NEIS</name>
<dbReference type="EMBL" id="CP054143">
    <property type="protein sequence ID" value="QKJ65603.1"/>
    <property type="molecule type" value="Genomic_DNA"/>
</dbReference>
<dbReference type="Pfam" id="PF13487">
    <property type="entry name" value="HD_5"/>
    <property type="match status" value="1"/>
</dbReference>
<gene>
    <name evidence="2" type="ORF">HQN60_01965</name>
</gene>
<dbReference type="SUPFAM" id="SSF109604">
    <property type="entry name" value="HD-domain/PDEase-like"/>
    <property type="match status" value="1"/>
</dbReference>
<dbReference type="RefSeq" id="WP_173532113.1">
    <property type="nucleotide sequence ID" value="NZ_CP054143.1"/>
</dbReference>
<evidence type="ECO:0000313" key="2">
    <source>
        <dbReference type="EMBL" id="QKJ65603.1"/>
    </source>
</evidence>
<dbReference type="CDD" id="cd00077">
    <property type="entry name" value="HDc"/>
    <property type="match status" value="1"/>
</dbReference>
<dbReference type="GO" id="GO:0008081">
    <property type="term" value="F:phosphoric diester hydrolase activity"/>
    <property type="evidence" value="ECO:0007669"/>
    <property type="project" value="UniProtKB-ARBA"/>
</dbReference>
<evidence type="ECO:0000259" key="1">
    <source>
        <dbReference type="PROSITE" id="PS51832"/>
    </source>
</evidence>
<protein>
    <recommendedName>
        <fullName evidence="1">HD-GYP domain-containing protein</fullName>
    </recommendedName>
</protein>
<proteinExistence type="predicted"/>
<dbReference type="PROSITE" id="PS51832">
    <property type="entry name" value="HD_GYP"/>
    <property type="match status" value="1"/>
</dbReference>
<evidence type="ECO:0000313" key="3">
    <source>
        <dbReference type="Proteomes" id="UP000504844"/>
    </source>
</evidence>
<dbReference type="KEGG" id="dee:HQN60_01965"/>
<feature type="domain" description="HD-GYP" evidence="1">
    <location>
        <begin position="45"/>
        <end position="241"/>
    </location>
</feature>
<accession>A0A6M8SKI8</accession>
<organism evidence="2 3">
    <name type="scientific">Deefgea piscis</name>
    <dbReference type="NCBI Taxonomy" id="2739061"/>
    <lineage>
        <taxon>Bacteria</taxon>
        <taxon>Pseudomonadati</taxon>
        <taxon>Pseudomonadota</taxon>
        <taxon>Betaproteobacteria</taxon>
        <taxon>Neisseriales</taxon>
        <taxon>Chitinibacteraceae</taxon>
        <taxon>Deefgea</taxon>
    </lineage>
</organism>
<dbReference type="PANTHER" id="PTHR43155:SF2">
    <property type="entry name" value="CYCLIC DI-GMP PHOSPHODIESTERASE PA4108"/>
    <property type="match status" value="1"/>
</dbReference>
<dbReference type="Proteomes" id="UP000504844">
    <property type="component" value="Chromosome"/>
</dbReference>
<keyword evidence="3" id="KW-1185">Reference proteome</keyword>
<dbReference type="InterPro" id="IPR003607">
    <property type="entry name" value="HD/PDEase_dom"/>
</dbReference>